<feature type="region of interest" description="Disordered" evidence="1">
    <location>
        <begin position="1"/>
        <end position="40"/>
    </location>
</feature>
<dbReference type="Proteomes" id="UP001611548">
    <property type="component" value="Unassembled WGS sequence"/>
</dbReference>
<evidence type="ECO:0000259" key="2">
    <source>
        <dbReference type="PROSITE" id="PS50075"/>
    </source>
</evidence>
<accession>A0ABW7UV73</accession>
<name>A0ABW7UV73_9ACTN</name>
<dbReference type="InterPro" id="IPR036736">
    <property type="entry name" value="ACP-like_sf"/>
</dbReference>
<organism evidence="3 4">
    <name type="scientific">Streptomyces pathocidini</name>
    <dbReference type="NCBI Taxonomy" id="1650571"/>
    <lineage>
        <taxon>Bacteria</taxon>
        <taxon>Bacillati</taxon>
        <taxon>Actinomycetota</taxon>
        <taxon>Actinomycetes</taxon>
        <taxon>Kitasatosporales</taxon>
        <taxon>Streptomycetaceae</taxon>
        <taxon>Streptomyces</taxon>
    </lineage>
</organism>
<sequence length="406" mass="44482">MPEPTDPYETARHVTRPHATDEVSVNAIPAAQRRPHDPDPDTVDAGLLDCVQANLGVLADHHHGPGTHLRLGARLRFHCHPGEDGLPTVDPPLDTHLAEAERVLGLRVATRARLAGEGLLDAVRAAGGAHRYVVADAHALPWLPYHRRAHMDHSFLLAAGPDGWHVTDAYRNETRWGAADPGQWTLADSQLAEITTAEVLDLRPVELPKEPDPAWENGPTEEYLAAYGTCPDRARALHRLTAETWLLTRARKLHARYRERAGLPVDQDHLRRWDAVQEQTYLAHRRVERGRAEPSGLLQRLREALAADEAAFGGGNTTSHGSAASEPGPADAALRRSVAAIVAAVLGAAEPDLLDGAAFDTYATFSSFRLVEIIERLEAELDLELDPDALVPENLHRVDDLCRIAR</sequence>
<dbReference type="RefSeq" id="WP_055471004.1">
    <property type="nucleotide sequence ID" value="NZ_JBIRWE010000009.1"/>
</dbReference>
<comment type="caution">
    <text evidence="3">The sequence shown here is derived from an EMBL/GenBank/DDBJ whole genome shotgun (WGS) entry which is preliminary data.</text>
</comment>
<dbReference type="InterPro" id="IPR009081">
    <property type="entry name" value="PP-bd_ACP"/>
</dbReference>
<evidence type="ECO:0000256" key="1">
    <source>
        <dbReference type="SAM" id="MobiDB-lite"/>
    </source>
</evidence>
<protein>
    <submittedName>
        <fullName evidence="3">Acyl carrier protein</fullName>
    </submittedName>
</protein>
<gene>
    <name evidence="3" type="ORF">ACH429_20655</name>
</gene>
<dbReference type="Gene3D" id="1.10.1200.10">
    <property type="entry name" value="ACP-like"/>
    <property type="match status" value="1"/>
</dbReference>
<dbReference type="EMBL" id="JBIRWE010000009">
    <property type="protein sequence ID" value="MFI1966488.1"/>
    <property type="molecule type" value="Genomic_DNA"/>
</dbReference>
<feature type="domain" description="Carrier" evidence="2">
    <location>
        <begin position="329"/>
        <end position="406"/>
    </location>
</feature>
<dbReference type="PROSITE" id="PS50075">
    <property type="entry name" value="CARRIER"/>
    <property type="match status" value="1"/>
</dbReference>
<evidence type="ECO:0000313" key="3">
    <source>
        <dbReference type="EMBL" id="MFI1966488.1"/>
    </source>
</evidence>
<keyword evidence="4" id="KW-1185">Reference proteome</keyword>
<proteinExistence type="predicted"/>
<reference evidence="3 4" key="1">
    <citation type="submission" date="2024-10" db="EMBL/GenBank/DDBJ databases">
        <title>The Natural Products Discovery Center: Release of the First 8490 Sequenced Strains for Exploring Actinobacteria Biosynthetic Diversity.</title>
        <authorList>
            <person name="Kalkreuter E."/>
            <person name="Kautsar S.A."/>
            <person name="Yang D."/>
            <person name="Bader C.D."/>
            <person name="Teijaro C.N."/>
            <person name="Fluegel L."/>
            <person name="Davis C.M."/>
            <person name="Simpson J.R."/>
            <person name="Lauterbach L."/>
            <person name="Steele A.D."/>
            <person name="Gui C."/>
            <person name="Meng S."/>
            <person name="Li G."/>
            <person name="Viehrig K."/>
            <person name="Ye F."/>
            <person name="Su P."/>
            <person name="Kiefer A.F."/>
            <person name="Nichols A."/>
            <person name="Cepeda A.J."/>
            <person name="Yan W."/>
            <person name="Fan B."/>
            <person name="Jiang Y."/>
            <person name="Adhikari A."/>
            <person name="Zheng C.-J."/>
            <person name="Schuster L."/>
            <person name="Cowan T.M."/>
            <person name="Smanski M.J."/>
            <person name="Chevrette M.G."/>
            <person name="De Carvalho L.P.S."/>
            <person name="Shen B."/>
        </authorList>
    </citation>
    <scope>NUCLEOTIDE SEQUENCE [LARGE SCALE GENOMIC DNA]</scope>
    <source>
        <strain evidence="3 4">NPDC020327</strain>
    </source>
</reference>
<dbReference type="SUPFAM" id="SSF47336">
    <property type="entry name" value="ACP-like"/>
    <property type="match status" value="1"/>
</dbReference>
<evidence type="ECO:0000313" key="4">
    <source>
        <dbReference type="Proteomes" id="UP001611548"/>
    </source>
</evidence>